<reference evidence="1 2" key="1">
    <citation type="submission" date="2014-08" db="EMBL/GenBank/DDBJ databases">
        <title>Porphyromonas gingivicanis strain:COT-022_OH1391 Genome sequencing.</title>
        <authorList>
            <person name="Wallis C."/>
            <person name="Deusch O."/>
            <person name="O'Flynn C."/>
            <person name="Davis I."/>
            <person name="Jospin G."/>
            <person name="Darling A.E."/>
            <person name="Coil D.A."/>
            <person name="Alexiev A."/>
            <person name="Horsfall A."/>
            <person name="Kirkwood N."/>
            <person name="Harris S."/>
            <person name="Eisen J.A."/>
        </authorList>
    </citation>
    <scope>NUCLEOTIDE SEQUENCE [LARGE SCALE GENOMIC DNA]</scope>
    <source>
        <strain evidence="2">COT-022 OH1391</strain>
    </source>
</reference>
<dbReference type="Proteomes" id="UP000030134">
    <property type="component" value="Unassembled WGS sequence"/>
</dbReference>
<evidence type="ECO:0000313" key="1">
    <source>
        <dbReference type="EMBL" id="KGN97709.1"/>
    </source>
</evidence>
<proteinExistence type="predicted"/>
<dbReference type="AlphaFoldDB" id="A0A0A2GB82"/>
<name>A0A0A2GB82_9PORP</name>
<evidence type="ECO:0000313" key="2">
    <source>
        <dbReference type="Proteomes" id="UP000030134"/>
    </source>
</evidence>
<sequence length="101" mass="11673">MFLGGSFMEVDNRLDSHFLVEVSKKEVYPLFEGVRTSGEFKHLCIQCAVQRLGGYGHTMAWLDYLQVQGRITKQEKSDIRKLINTAFSDIEERANRRFGID</sequence>
<dbReference type="STRING" id="266762.HQ36_05395"/>
<keyword evidence="2" id="KW-1185">Reference proteome</keyword>
<accession>A0A0A2GB82</accession>
<dbReference type="EMBL" id="JQZW01000009">
    <property type="protein sequence ID" value="KGN97709.1"/>
    <property type="molecule type" value="Genomic_DNA"/>
</dbReference>
<gene>
    <name evidence="1" type="ORF">HQ36_05395</name>
</gene>
<comment type="caution">
    <text evidence="1">The sequence shown here is derived from an EMBL/GenBank/DDBJ whole genome shotgun (WGS) entry which is preliminary data.</text>
</comment>
<organism evidence="1 2">
    <name type="scientific">Porphyromonas gingivicanis</name>
    <dbReference type="NCBI Taxonomy" id="266762"/>
    <lineage>
        <taxon>Bacteria</taxon>
        <taxon>Pseudomonadati</taxon>
        <taxon>Bacteroidota</taxon>
        <taxon>Bacteroidia</taxon>
        <taxon>Bacteroidales</taxon>
        <taxon>Porphyromonadaceae</taxon>
        <taxon>Porphyromonas</taxon>
    </lineage>
</organism>
<protein>
    <submittedName>
        <fullName evidence="1">Uncharacterized protein</fullName>
    </submittedName>
</protein>